<keyword evidence="2" id="KW-0732">Signal</keyword>
<dbReference type="InterPro" id="IPR042100">
    <property type="entry name" value="Bug_dom1"/>
</dbReference>
<accession>A0ABS7A3I3</accession>
<name>A0ABS7A3I3_9PROT</name>
<proteinExistence type="inferred from homology"/>
<dbReference type="Pfam" id="PF03401">
    <property type="entry name" value="TctC"/>
    <property type="match status" value="1"/>
</dbReference>
<evidence type="ECO:0000256" key="2">
    <source>
        <dbReference type="SAM" id="SignalP"/>
    </source>
</evidence>
<dbReference type="InterPro" id="IPR006311">
    <property type="entry name" value="TAT_signal"/>
</dbReference>
<dbReference type="CDD" id="cd07012">
    <property type="entry name" value="PBP2_Bug_TTT"/>
    <property type="match status" value="1"/>
</dbReference>
<dbReference type="InterPro" id="IPR005064">
    <property type="entry name" value="BUG"/>
</dbReference>
<dbReference type="PIRSF" id="PIRSF017082">
    <property type="entry name" value="YflP"/>
    <property type="match status" value="1"/>
</dbReference>
<dbReference type="Gene3D" id="3.40.190.10">
    <property type="entry name" value="Periplasmic binding protein-like II"/>
    <property type="match status" value="1"/>
</dbReference>
<feature type="chain" id="PRO_5047527592" evidence="2">
    <location>
        <begin position="28"/>
        <end position="326"/>
    </location>
</feature>
<comment type="caution">
    <text evidence="3">The sequence shown here is derived from an EMBL/GenBank/DDBJ whole genome shotgun (WGS) entry which is preliminary data.</text>
</comment>
<dbReference type="RefSeq" id="WP_219761454.1">
    <property type="nucleotide sequence ID" value="NZ_JAHYBZ010000001.1"/>
</dbReference>
<dbReference type="EMBL" id="JAHYBZ010000001">
    <property type="protein sequence ID" value="MBW6396867.1"/>
    <property type="molecule type" value="Genomic_DNA"/>
</dbReference>
<comment type="similarity">
    <text evidence="1">Belongs to the UPF0065 (bug) family.</text>
</comment>
<dbReference type="PANTHER" id="PTHR42928">
    <property type="entry name" value="TRICARBOXYLATE-BINDING PROTEIN"/>
    <property type="match status" value="1"/>
</dbReference>
<evidence type="ECO:0000313" key="3">
    <source>
        <dbReference type="EMBL" id="MBW6396867.1"/>
    </source>
</evidence>
<feature type="signal peptide" evidence="2">
    <location>
        <begin position="1"/>
        <end position="27"/>
    </location>
</feature>
<sequence>MTSTLARRRTVLAATAAIATAPRLARAQAWAPTRPVRLVVAYPPGGATDLVARWVARELSPRLGQPVVVENRPGANGILGSQAVQQSAPDGHTFIFTTADTHSVNPVVYRRLPYQPQTFVPVSAVARLVFSVVTRPGLGMRTIPDFVALARSRADNPLTYASWGVASTSQVMMETFKHETQTAMQHVPFQGASPAVAALLGDQVDAMMLPVAVALGQGGRLPILGVATARRFPAIPEVPTLAEQGVDLSGDLWLSILAPPGTPDAIADRVSQETQAFVRAPEARDFMTQNGLIADIADRRQFIAYLQEEDAIWRARVARLNVRLDD</sequence>
<evidence type="ECO:0000256" key="1">
    <source>
        <dbReference type="ARBA" id="ARBA00006987"/>
    </source>
</evidence>
<dbReference type="Proteomes" id="UP001196565">
    <property type="component" value="Unassembled WGS sequence"/>
</dbReference>
<evidence type="ECO:0000313" key="4">
    <source>
        <dbReference type="Proteomes" id="UP001196565"/>
    </source>
</evidence>
<dbReference type="PROSITE" id="PS51318">
    <property type="entry name" value="TAT"/>
    <property type="match status" value="1"/>
</dbReference>
<reference evidence="3 4" key="1">
    <citation type="submission" date="2021-07" db="EMBL/GenBank/DDBJ databases">
        <authorList>
            <person name="So Y."/>
        </authorList>
    </citation>
    <scope>NUCLEOTIDE SEQUENCE [LARGE SCALE GENOMIC DNA]</scope>
    <source>
        <strain evidence="3 4">HJA6</strain>
    </source>
</reference>
<keyword evidence="4" id="KW-1185">Reference proteome</keyword>
<dbReference type="Gene3D" id="3.40.190.150">
    <property type="entry name" value="Bordetella uptake gene, domain 1"/>
    <property type="match status" value="1"/>
</dbReference>
<gene>
    <name evidence="3" type="ORF">KPL78_03360</name>
</gene>
<organism evidence="3 4">
    <name type="scientific">Roseomonas alba</name>
    <dbReference type="NCBI Taxonomy" id="2846776"/>
    <lineage>
        <taxon>Bacteria</taxon>
        <taxon>Pseudomonadati</taxon>
        <taxon>Pseudomonadota</taxon>
        <taxon>Alphaproteobacteria</taxon>
        <taxon>Acetobacterales</taxon>
        <taxon>Roseomonadaceae</taxon>
        <taxon>Roseomonas</taxon>
    </lineage>
</organism>
<dbReference type="SUPFAM" id="SSF53850">
    <property type="entry name" value="Periplasmic binding protein-like II"/>
    <property type="match status" value="1"/>
</dbReference>
<dbReference type="PANTHER" id="PTHR42928:SF5">
    <property type="entry name" value="BLR1237 PROTEIN"/>
    <property type="match status" value="1"/>
</dbReference>
<protein>
    <submittedName>
        <fullName evidence="3">Tripartite tricarboxylate transporter substrate binding protein</fullName>
    </submittedName>
</protein>